<comment type="caution">
    <text evidence="1">The sequence shown here is derived from an EMBL/GenBank/DDBJ whole genome shotgun (WGS) entry which is preliminary data.</text>
</comment>
<evidence type="ECO:0000313" key="1">
    <source>
        <dbReference type="EMBL" id="KAK6335006.1"/>
    </source>
</evidence>
<gene>
    <name evidence="1" type="ORF">TWF718_010448</name>
</gene>
<dbReference type="AlphaFoldDB" id="A0AAN8RE94"/>
<evidence type="ECO:0000313" key="2">
    <source>
        <dbReference type="Proteomes" id="UP001313282"/>
    </source>
</evidence>
<dbReference type="Proteomes" id="UP001313282">
    <property type="component" value="Unassembled WGS sequence"/>
</dbReference>
<name>A0AAN8RE94_9PEZI</name>
<dbReference type="EMBL" id="JAVHNR010000008">
    <property type="protein sequence ID" value="KAK6335006.1"/>
    <property type="molecule type" value="Genomic_DNA"/>
</dbReference>
<protein>
    <submittedName>
        <fullName evidence="1">Uncharacterized protein</fullName>
    </submittedName>
</protein>
<organism evidence="1 2">
    <name type="scientific">Orbilia javanica</name>
    <dbReference type="NCBI Taxonomy" id="47235"/>
    <lineage>
        <taxon>Eukaryota</taxon>
        <taxon>Fungi</taxon>
        <taxon>Dikarya</taxon>
        <taxon>Ascomycota</taxon>
        <taxon>Pezizomycotina</taxon>
        <taxon>Orbiliomycetes</taxon>
        <taxon>Orbiliales</taxon>
        <taxon>Orbiliaceae</taxon>
        <taxon>Orbilia</taxon>
    </lineage>
</organism>
<accession>A0AAN8RE94</accession>
<reference evidence="1 2" key="1">
    <citation type="submission" date="2019-10" db="EMBL/GenBank/DDBJ databases">
        <authorList>
            <person name="Palmer J.M."/>
        </authorList>
    </citation>
    <scope>NUCLEOTIDE SEQUENCE [LARGE SCALE GENOMIC DNA]</scope>
    <source>
        <strain evidence="1 2">TWF718</strain>
    </source>
</reference>
<sequence>MRHKAPRIEDSTGLEARFEATCIAHSEIGVLQAMSFDNEFVGAARHLSFALRSAEGFSTPESLKALVMRKWLF</sequence>
<proteinExistence type="predicted"/>
<keyword evidence="2" id="KW-1185">Reference proteome</keyword>